<dbReference type="NCBIfam" id="TIGR00035">
    <property type="entry name" value="asp_race"/>
    <property type="match status" value="1"/>
</dbReference>
<name>A0ABV7JDR1_9GAMM</name>
<comment type="similarity">
    <text evidence="1">Belongs to the aspartate/glutamate racemases family.</text>
</comment>
<dbReference type="SUPFAM" id="SSF53681">
    <property type="entry name" value="Aspartate/glutamate racemase"/>
    <property type="match status" value="2"/>
</dbReference>
<dbReference type="PANTHER" id="PTHR21198">
    <property type="entry name" value="GLUTAMATE RACEMASE"/>
    <property type="match status" value="1"/>
</dbReference>
<evidence type="ECO:0000313" key="3">
    <source>
        <dbReference type="EMBL" id="MFC3194908.1"/>
    </source>
</evidence>
<gene>
    <name evidence="3" type="ORF">ACFODZ_11720</name>
</gene>
<dbReference type="InterPro" id="IPR015942">
    <property type="entry name" value="Asp/Glu/hydantoin_racemase"/>
</dbReference>
<sequence>MADSIPKTIGVLGGMSWESTQVYYQQLNQLINQQLGGLHSARMVLINVDFAPIEALMASGNWSAIGDHLAKLSQQIEQAGAEFLLIATNTMHKLADQIQRSIDIPVLHIADAVAAELHLQGHDHVGLLGTAFTMEQDFYSGHLKQHHHIEVITPVQTDRDRVHEIIFNELCHGQLLDTSRADYLRIIDSLQHEGAQAIILGCTEIGLLVQQQHTQVPLIDASKAHIDAAVKLALKTA</sequence>
<evidence type="ECO:0000256" key="2">
    <source>
        <dbReference type="ARBA" id="ARBA00023235"/>
    </source>
</evidence>
<dbReference type="InterPro" id="IPR001920">
    <property type="entry name" value="Asp/Glu_race"/>
</dbReference>
<keyword evidence="2" id="KW-0413">Isomerase</keyword>
<accession>A0ABV7JDR1</accession>
<reference evidence="4" key="1">
    <citation type="journal article" date="2019" name="Int. J. Syst. Evol. Microbiol.">
        <title>The Global Catalogue of Microorganisms (GCM) 10K type strain sequencing project: providing services to taxonomists for standard genome sequencing and annotation.</title>
        <authorList>
            <consortium name="The Broad Institute Genomics Platform"/>
            <consortium name="The Broad Institute Genome Sequencing Center for Infectious Disease"/>
            <person name="Wu L."/>
            <person name="Ma J."/>
        </authorList>
    </citation>
    <scope>NUCLEOTIDE SEQUENCE [LARGE SCALE GENOMIC DNA]</scope>
    <source>
        <strain evidence="4">KCTC 42953</strain>
    </source>
</reference>
<protein>
    <submittedName>
        <fullName evidence="3">Aspartate/glutamate racemase family protein</fullName>
    </submittedName>
</protein>
<dbReference type="RefSeq" id="WP_077411867.1">
    <property type="nucleotide sequence ID" value="NZ_JBHRTS010000006.1"/>
</dbReference>
<proteinExistence type="inferred from homology"/>
<dbReference type="Pfam" id="PF01177">
    <property type="entry name" value="Asp_Glu_race"/>
    <property type="match status" value="1"/>
</dbReference>
<organism evidence="3 4">
    <name type="scientific">Marinicella sediminis</name>
    <dbReference type="NCBI Taxonomy" id="1792834"/>
    <lineage>
        <taxon>Bacteria</taxon>
        <taxon>Pseudomonadati</taxon>
        <taxon>Pseudomonadota</taxon>
        <taxon>Gammaproteobacteria</taxon>
        <taxon>Lysobacterales</taxon>
        <taxon>Marinicellaceae</taxon>
        <taxon>Marinicella</taxon>
    </lineage>
</organism>
<dbReference type="Proteomes" id="UP001595533">
    <property type="component" value="Unassembled WGS sequence"/>
</dbReference>
<evidence type="ECO:0000256" key="1">
    <source>
        <dbReference type="ARBA" id="ARBA00007847"/>
    </source>
</evidence>
<comment type="caution">
    <text evidence="3">The sequence shown here is derived from an EMBL/GenBank/DDBJ whole genome shotgun (WGS) entry which is preliminary data.</text>
</comment>
<dbReference type="EMBL" id="JBHRTS010000006">
    <property type="protein sequence ID" value="MFC3194908.1"/>
    <property type="molecule type" value="Genomic_DNA"/>
</dbReference>
<dbReference type="Gene3D" id="3.40.50.1860">
    <property type="match status" value="2"/>
</dbReference>
<keyword evidence="4" id="KW-1185">Reference proteome</keyword>
<dbReference type="InterPro" id="IPR004380">
    <property type="entry name" value="Asp_race"/>
</dbReference>
<dbReference type="PANTHER" id="PTHR21198:SF7">
    <property type="entry name" value="ASPARTATE-GLUTAMATE RACEMASE FAMILY"/>
    <property type="match status" value="1"/>
</dbReference>
<evidence type="ECO:0000313" key="4">
    <source>
        <dbReference type="Proteomes" id="UP001595533"/>
    </source>
</evidence>